<comment type="subcellular location">
    <subcellularLocation>
        <location evidence="1">Mitochondrion matrix</location>
    </subcellularLocation>
</comment>
<feature type="domain" description="Amine oxidase" evidence="5">
    <location>
        <begin position="16"/>
        <end position="502"/>
    </location>
</feature>
<organism evidence="6">
    <name type="scientific">marine metagenome</name>
    <dbReference type="NCBI Taxonomy" id="408172"/>
    <lineage>
        <taxon>unclassified sequences</taxon>
        <taxon>metagenomes</taxon>
        <taxon>ecological metagenomes</taxon>
    </lineage>
</organism>
<dbReference type="Pfam" id="PF01593">
    <property type="entry name" value="Amino_oxidase"/>
    <property type="match status" value="1"/>
</dbReference>
<dbReference type="AlphaFoldDB" id="A0A381PG58"/>
<proteinExistence type="predicted"/>
<accession>A0A381PG58</accession>
<name>A0A381PG58_9ZZZZ</name>
<dbReference type="SUPFAM" id="SSF51905">
    <property type="entry name" value="FAD/NAD(P)-binding domain"/>
    <property type="match status" value="1"/>
</dbReference>
<sequence>VTQYDTVIIGAGHNALVCANYLAQKKQKVLVLEASSAAGGLASSYEFHPGFRTSVAHTVSHFSRKIYRDLELQKHGLTAMANPLPCVALNRQGNHVVLDGDTVSGVTEKDRVSYANYSKLTERFANLLAPFWLKTVPAIGNNSLHEVLSFAQLGVKMRMLGKDDMREFLRIVSLPTHDLMDEYFDHPLLKALLCWNGLIGSKQAPRSPNNSVMLMLYRMSEGMSGLHEIPNGGTSRLIDALCSSAKSQGIEIRTNSSVRRIVVDQQKEGLRATGVQVDNGELISAQNIVSSADPKTTFLTLLGAENLEIEFTNRIRRIRSEGLVAKLHLALNGLPQFTGLDQSDGQLLISPDMATIESAFDESKYGQCPTDPVMEIVIPSMRDPSLAPSGQHVLSAHVMYVPYKMKSQWDQTAIDTFIDKLINKIELYAPTIREQIVASELLTPIDLEQRFRTSGGHWHHGEFALDQLFMMRPTYGAAQYQTPLRGLYLCGAGSHPGGDITGVPGHNAAHEILS</sequence>
<evidence type="ECO:0000313" key="6">
    <source>
        <dbReference type="EMBL" id="SUZ65624.1"/>
    </source>
</evidence>
<protein>
    <recommendedName>
        <fullName evidence="4">Pyridine nucleotide-disulfide oxidoreductase domain-containing protein 2</fullName>
    </recommendedName>
</protein>
<evidence type="ECO:0000256" key="3">
    <source>
        <dbReference type="ARBA" id="ARBA00038825"/>
    </source>
</evidence>
<dbReference type="GO" id="GO:0005759">
    <property type="term" value="C:mitochondrial matrix"/>
    <property type="evidence" value="ECO:0007669"/>
    <property type="project" value="UniProtKB-SubCell"/>
</dbReference>
<dbReference type="InterPro" id="IPR002937">
    <property type="entry name" value="Amino_oxidase"/>
</dbReference>
<dbReference type="InterPro" id="IPR036188">
    <property type="entry name" value="FAD/NAD-bd_sf"/>
</dbReference>
<evidence type="ECO:0000256" key="2">
    <source>
        <dbReference type="ARBA" id="ARBA00037217"/>
    </source>
</evidence>
<evidence type="ECO:0000256" key="4">
    <source>
        <dbReference type="ARBA" id="ARBA00040298"/>
    </source>
</evidence>
<feature type="non-terminal residue" evidence="6">
    <location>
        <position position="1"/>
    </location>
</feature>
<evidence type="ECO:0000256" key="1">
    <source>
        <dbReference type="ARBA" id="ARBA00004305"/>
    </source>
</evidence>
<dbReference type="PANTHER" id="PTHR10668">
    <property type="entry name" value="PHYTOENE DEHYDROGENASE"/>
    <property type="match status" value="1"/>
</dbReference>
<comment type="function">
    <text evidence="2">Probable oxidoreductase that may play a role as regulator of mitochondrial function.</text>
</comment>
<gene>
    <name evidence="6" type="ORF">METZ01_LOCUS18478</name>
</gene>
<dbReference type="PANTHER" id="PTHR10668:SF103">
    <property type="entry name" value="PYRIDINE NUCLEOTIDE-DISULFIDE OXIDOREDUCTASE DOMAIN-CONTAINING PROTEIN 2"/>
    <property type="match status" value="1"/>
</dbReference>
<comment type="subunit">
    <text evidence="3">Interacts with COX5B; this interaction may contribute to localize PYROXD2 to the inner face of the inner mitochondrial membrane.</text>
</comment>
<dbReference type="EMBL" id="UINC01000964">
    <property type="protein sequence ID" value="SUZ65624.1"/>
    <property type="molecule type" value="Genomic_DNA"/>
</dbReference>
<dbReference type="GO" id="GO:0016491">
    <property type="term" value="F:oxidoreductase activity"/>
    <property type="evidence" value="ECO:0007669"/>
    <property type="project" value="InterPro"/>
</dbReference>
<dbReference type="Gene3D" id="3.50.50.60">
    <property type="entry name" value="FAD/NAD(P)-binding domain"/>
    <property type="match status" value="2"/>
</dbReference>
<evidence type="ECO:0000259" key="5">
    <source>
        <dbReference type="Pfam" id="PF01593"/>
    </source>
</evidence>
<reference evidence="6" key="1">
    <citation type="submission" date="2018-05" db="EMBL/GenBank/DDBJ databases">
        <authorList>
            <person name="Lanie J.A."/>
            <person name="Ng W.-L."/>
            <person name="Kazmierczak K.M."/>
            <person name="Andrzejewski T.M."/>
            <person name="Davidsen T.M."/>
            <person name="Wayne K.J."/>
            <person name="Tettelin H."/>
            <person name="Glass J.I."/>
            <person name="Rusch D."/>
            <person name="Podicherti R."/>
            <person name="Tsui H.-C.T."/>
            <person name="Winkler M.E."/>
        </authorList>
    </citation>
    <scope>NUCLEOTIDE SEQUENCE</scope>
</reference>